<evidence type="ECO:0000256" key="1">
    <source>
        <dbReference type="ARBA" id="ARBA00004651"/>
    </source>
</evidence>
<keyword evidence="7 9" id="KW-1133">Transmembrane helix</keyword>
<evidence type="ECO:0000256" key="7">
    <source>
        <dbReference type="ARBA" id="ARBA00022989"/>
    </source>
</evidence>
<reference evidence="10 11" key="1">
    <citation type="submission" date="2019-01" db="EMBL/GenBank/DDBJ databases">
        <authorList>
            <consortium name="Pathogen Informatics"/>
        </authorList>
    </citation>
    <scope>NUCLEOTIDE SEQUENCE [LARGE SCALE GENOMIC DNA]</scope>
    <source>
        <strain evidence="10 11">NCTC10118</strain>
    </source>
</reference>
<evidence type="ECO:0000256" key="6">
    <source>
        <dbReference type="ARBA" id="ARBA00022692"/>
    </source>
</evidence>
<dbReference type="InterPro" id="IPR035906">
    <property type="entry name" value="MetI-like_sf"/>
</dbReference>
<dbReference type="OrthoDB" id="9784933at2"/>
<keyword evidence="8 9" id="KW-0472">Membrane</keyword>
<evidence type="ECO:0000256" key="3">
    <source>
        <dbReference type="ARBA" id="ARBA00022448"/>
    </source>
</evidence>
<dbReference type="Pfam" id="PF00528">
    <property type="entry name" value="BPD_transp_1"/>
    <property type="match status" value="1"/>
</dbReference>
<dbReference type="EMBL" id="LR214972">
    <property type="protein sequence ID" value="VEU63123.1"/>
    <property type="molecule type" value="Genomic_DNA"/>
</dbReference>
<gene>
    <name evidence="10" type="primary">malG</name>
    <name evidence="10" type="ORF">NCTC10118_00304</name>
</gene>
<dbReference type="InterPro" id="IPR000515">
    <property type="entry name" value="MetI-like"/>
</dbReference>
<keyword evidence="3 9" id="KW-0813">Transport</keyword>
<feature type="transmembrane region" description="Helical" evidence="9">
    <location>
        <begin position="284"/>
        <end position="305"/>
    </location>
</feature>
<dbReference type="InterPro" id="IPR050901">
    <property type="entry name" value="BP-dep_ABC_trans_perm"/>
</dbReference>
<dbReference type="PANTHER" id="PTHR32243">
    <property type="entry name" value="MALTOSE TRANSPORT SYSTEM PERMEASE-RELATED"/>
    <property type="match status" value="1"/>
</dbReference>
<dbReference type="GO" id="GO:0005886">
    <property type="term" value="C:plasma membrane"/>
    <property type="evidence" value="ECO:0007669"/>
    <property type="project" value="UniProtKB-SubCell"/>
</dbReference>
<keyword evidence="4" id="KW-1003">Cell membrane</keyword>
<protein>
    <submittedName>
        <fullName evidence="10">Maltose transport system permease protein malG</fullName>
    </submittedName>
</protein>
<dbReference type="RefSeq" id="WP_120160803.1">
    <property type="nucleotide sequence ID" value="NZ_AP018135.1"/>
</dbReference>
<proteinExistence type="inferred from homology"/>
<dbReference type="Proteomes" id="UP000289952">
    <property type="component" value="Chromosome"/>
</dbReference>
<accession>A0A224AZ15</accession>
<feature type="transmembrane region" description="Helical" evidence="9">
    <location>
        <begin position="174"/>
        <end position="193"/>
    </location>
</feature>
<organism evidence="10 11">
    <name type="scientific">Mycoplasmopsis bovirhinis</name>
    <dbReference type="NCBI Taxonomy" id="29553"/>
    <lineage>
        <taxon>Bacteria</taxon>
        <taxon>Bacillati</taxon>
        <taxon>Mycoplasmatota</taxon>
        <taxon>Mycoplasmoidales</taxon>
        <taxon>Metamycoplasmataceae</taxon>
        <taxon>Mycoplasmopsis</taxon>
    </lineage>
</organism>
<dbReference type="GO" id="GO:0042956">
    <property type="term" value="P:maltodextrin transmembrane transport"/>
    <property type="evidence" value="ECO:0007669"/>
    <property type="project" value="TreeGrafter"/>
</dbReference>
<dbReference type="CDD" id="cd06261">
    <property type="entry name" value="TM_PBP2"/>
    <property type="match status" value="1"/>
</dbReference>
<dbReference type="PROSITE" id="PS50928">
    <property type="entry name" value="ABC_TM1"/>
    <property type="match status" value="1"/>
</dbReference>
<feature type="transmembrane region" description="Helical" evidence="9">
    <location>
        <begin position="108"/>
        <end position="134"/>
    </location>
</feature>
<keyword evidence="11" id="KW-1185">Reference proteome</keyword>
<evidence type="ECO:0000313" key="10">
    <source>
        <dbReference type="EMBL" id="VEU63123.1"/>
    </source>
</evidence>
<name>A0A224AZ15_9BACT</name>
<comment type="subcellular location">
    <subcellularLocation>
        <location evidence="1 9">Cell membrane</location>
        <topology evidence="1 9">Multi-pass membrane protein</topology>
    </subcellularLocation>
</comment>
<dbReference type="GO" id="GO:0015423">
    <property type="term" value="F:ABC-type maltose transporter activity"/>
    <property type="evidence" value="ECO:0007669"/>
    <property type="project" value="TreeGrafter"/>
</dbReference>
<sequence length="320" mass="35857">MLDRLKRQIFYKHKFDSLTISEQKLSPKRLKFNESDSKPPTVLEIIWLFFNYIILLFWAIIILFPIVSLITASFNVANIRVVGLSPFSFGWDNFKYLFTSERSLFLTWYGNTLIIAGLTSLISTVAVALNGYAYSRFKFTGSRHSLTIVMMLQMIPATSSLISLYILVKLGESLFGFSAVIMLILIYSGGAIAGNTFMLKSYLDTVSSELDDSGKIDGCNNWGLFFKILLPVIRPALIMVALWSFLTPFTDVILPRFVLIENDKKTLAIGLDTFINAEQKHVNYGAYSAGSILASLPAFTLFMYLQRYIVGGLSDGAVKG</sequence>
<dbReference type="SUPFAM" id="SSF161098">
    <property type="entry name" value="MetI-like"/>
    <property type="match status" value="1"/>
</dbReference>
<evidence type="ECO:0000256" key="2">
    <source>
        <dbReference type="ARBA" id="ARBA00009047"/>
    </source>
</evidence>
<evidence type="ECO:0000256" key="4">
    <source>
        <dbReference type="ARBA" id="ARBA00022475"/>
    </source>
</evidence>
<dbReference type="PANTHER" id="PTHR32243:SF50">
    <property type="entry name" value="MALTOSE_MALTODEXTRIN TRANSPORT SYSTEM PERMEASE PROTEIN MALG"/>
    <property type="match status" value="1"/>
</dbReference>
<evidence type="ECO:0000313" key="11">
    <source>
        <dbReference type="Proteomes" id="UP000289952"/>
    </source>
</evidence>
<comment type="similarity">
    <text evidence="2">Belongs to the binding-protein-dependent transport system permease family. MalFG subfamily.</text>
</comment>
<evidence type="ECO:0000256" key="5">
    <source>
        <dbReference type="ARBA" id="ARBA00022597"/>
    </source>
</evidence>
<feature type="transmembrane region" description="Helical" evidence="9">
    <location>
        <begin position="146"/>
        <end position="168"/>
    </location>
</feature>
<keyword evidence="5" id="KW-0762">Sugar transport</keyword>
<keyword evidence="6 9" id="KW-0812">Transmembrane</keyword>
<feature type="transmembrane region" description="Helical" evidence="9">
    <location>
        <begin position="45"/>
        <end position="70"/>
    </location>
</feature>
<dbReference type="Gene3D" id="1.10.3720.10">
    <property type="entry name" value="MetI-like"/>
    <property type="match status" value="1"/>
</dbReference>
<dbReference type="AlphaFoldDB" id="A0A224AZ15"/>
<evidence type="ECO:0000256" key="9">
    <source>
        <dbReference type="RuleBase" id="RU363032"/>
    </source>
</evidence>
<evidence type="ECO:0000256" key="8">
    <source>
        <dbReference type="ARBA" id="ARBA00023136"/>
    </source>
</evidence>